<evidence type="ECO:0000313" key="9">
    <source>
        <dbReference type="Proteomes" id="UP000478493"/>
    </source>
</evidence>
<reference evidence="5 6" key="1">
    <citation type="submission" date="2016-10" db="EMBL/GenBank/DDBJ databases">
        <authorList>
            <person name="de Groot N.N."/>
        </authorList>
    </citation>
    <scope>NUCLEOTIDE SEQUENCE [LARGE SCALE GENOMIC DNA]</scope>
    <source>
        <strain evidence="5 6">NLAE-zl-C500</strain>
    </source>
</reference>
<reference evidence="7 8" key="2">
    <citation type="journal article" date="2019" name="Nat. Med.">
        <title>A library of human gut bacterial isolates paired with longitudinal multiomics data enables mechanistic microbiome research.</title>
        <authorList>
            <person name="Poyet M."/>
            <person name="Groussin M."/>
            <person name="Gibbons S.M."/>
            <person name="Avila-Pacheco J."/>
            <person name="Jiang X."/>
            <person name="Kearney S.M."/>
            <person name="Perrotta A.R."/>
            <person name="Berdy B."/>
            <person name="Zhao S."/>
            <person name="Lieberman T.D."/>
            <person name="Swanson P.K."/>
            <person name="Smith M."/>
            <person name="Roesemann S."/>
            <person name="Alexander J.E."/>
            <person name="Rich S.A."/>
            <person name="Livny J."/>
            <person name="Vlamakis H."/>
            <person name="Clish C."/>
            <person name="Bullock K."/>
            <person name="Deik A."/>
            <person name="Scott J."/>
            <person name="Pierce K.A."/>
            <person name="Xavier R.J."/>
            <person name="Alm E.J."/>
        </authorList>
    </citation>
    <scope>NUCLEOTIDE SEQUENCE [LARGE SCALE GENOMIC DNA]</scope>
    <source>
        <strain evidence="2 8">BIOML-A134</strain>
        <strain evidence="1 7">BIOML-A160</strain>
        <strain evidence="3 9">BIOML-A41</strain>
    </source>
</reference>
<keyword evidence="8" id="KW-1185">Reference proteome</keyword>
<dbReference type="InterPro" id="IPR025049">
    <property type="entry name" value="Mfa-like_1"/>
</dbReference>
<dbReference type="EMBL" id="JAQNZF010000009">
    <property type="protein sequence ID" value="MDC2742258.1"/>
    <property type="molecule type" value="Genomic_DNA"/>
</dbReference>
<evidence type="ECO:0000313" key="6">
    <source>
        <dbReference type="Proteomes" id="UP000183670"/>
    </source>
</evidence>
<dbReference type="PATRIC" id="fig|28116.10.peg.4622"/>
<protein>
    <submittedName>
        <fullName evidence="3">Fimbrillin family protein</fullName>
    </submittedName>
    <submittedName>
        <fullName evidence="5">Fimbrillin-like</fullName>
    </submittedName>
</protein>
<dbReference type="Gene3D" id="2.60.40.2670">
    <property type="match status" value="1"/>
</dbReference>
<dbReference type="AlphaFoldDB" id="A0A139KRX3"/>
<accession>A0A139KRX3</accession>
<evidence type="ECO:0000313" key="5">
    <source>
        <dbReference type="EMBL" id="SDB75313.1"/>
    </source>
</evidence>
<dbReference type="Proteomes" id="UP000473905">
    <property type="component" value="Unassembled WGS sequence"/>
</dbReference>
<dbReference type="Proteomes" id="UP000183670">
    <property type="component" value="Unassembled WGS sequence"/>
</dbReference>
<evidence type="ECO:0000313" key="7">
    <source>
        <dbReference type="Proteomes" id="UP000365824"/>
    </source>
</evidence>
<evidence type="ECO:0000313" key="4">
    <source>
        <dbReference type="EMBL" id="MDC2742258.1"/>
    </source>
</evidence>
<dbReference type="STRING" id="28116.Bovatus_00162"/>
<dbReference type="Proteomes" id="UP001219389">
    <property type="component" value="Unassembled WGS sequence"/>
</dbReference>
<evidence type="ECO:0000313" key="2">
    <source>
        <dbReference type="EMBL" id="KAA4090761.1"/>
    </source>
</evidence>
<dbReference type="Proteomes" id="UP000365824">
    <property type="component" value="Unassembled WGS sequence"/>
</dbReference>
<organism evidence="3 9">
    <name type="scientific">Bacteroides ovatus</name>
    <dbReference type="NCBI Taxonomy" id="28116"/>
    <lineage>
        <taxon>Bacteria</taxon>
        <taxon>Pseudomonadati</taxon>
        <taxon>Bacteroidota</taxon>
        <taxon>Bacteroidia</taxon>
        <taxon>Bacteroidales</taxon>
        <taxon>Bacteroidaceae</taxon>
        <taxon>Bacteroides</taxon>
    </lineage>
</organism>
<dbReference type="Proteomes" id="UP000478493">
    <property type="component" value="Unassembled WGS sequence"/>
</dbReference>
<reference evidence="4" key="3">
    <citation type="submission" date="2022-10" db="EMBL/GenBank/DDBJ databases">
        <title>Human gut microbiome strain richness.</title>
        <authorList>
            <person name="Chen-Liaw A."/>
        </authorList>
    </citation>
    <scope>NUCLEOTIDE SEQUENCE</scope>
    <source>
        <strain evidence="4">BSD2780120875st1_E1_BSD2780120875_150330</strain>
    </source>
</reference>
<evidence type="ECO:0000313" key="1">
    <source>
        <dbReference type="EMBL" id="KAA3922873.1"/>
    </source>
</evidence>
<dbReference type="EMBL" id="VWGP01000028">
    <property type="protein sequence ID" value="KAA4527775.1"/>
    <property type="molecule type" value="Genomic_DNA"/>
</dbReference>
<dbReference type="CDD" id="cd13120">
    <property type="entry name" value="BF2867_like_N"/>
    <property type="match status" value="1"/>
</dbReference>
<dbReference type="EMBL" id="VWKB01000042">
    <property type="protein sequence ID" value="KAA4090761.1"/>
    <property type="molecule type" value="Genomic_DNA"/>
</dbReference>
<evidence type="ECO:0000313" key="3">
    <source>
        <dbReference type="EMBL" id="KAA4527775.1"/>
    </source>
</evidence>
<dbReference type="Pfam" id="PF13149">
    <property type="entry name" value="Mfa_like_1"/>
    <property type="match status" value="1"/>
</dbReference>
<dbReference type="EMBL" id="FMYE01000001">
    <property type="protein sequence ID" value="SDB75313.1"/>
    <property type="molecule type" value="Genomic_DNA"/>
</dbReference>
<gene>
    <name evidence="3" type="ORF">F3B85_24420</name>
    <name evidence="2" type="ORF">F3D66_24520</name>
    <name evidence="1" type="ORF">F3F25_25165</name>
    <name evidence="4" type="ORF">PO382_08485</name>
    <name evidence="5" type="ORF">SAMN05192581_1001201</name>
</gene>
<dbReference type="Gene3D" id="2.60.40.2680">
    <property type="match status" value="1"/>
</dbReference>
<dbReference type="EMBL" id="VWLB01000059">
    <property type="protein sequence ID" value="KAA3922873.1"/>
    <property type="molecule type" value="Genomic_DNA"/>
</dbReference>
<proteinExistence type="predicted"/>
<dbReference type="RefSeq" id="WP_004307597.1">
    <property type="nucleotide sequence ID" value="NZ_CABKQC010000017.1"/>
</dbReference>
<evidence type="ECO:0000313" key="8">
    <source>
        <dbReference type="Proteomes" id="UP000473905"/>
    </source>
</evidence>
<sequence length="269" mass="29836">MKRKSLLFVMASVCLFSCQQQEELQDPSKEVIDFSTSIDQSINNALTRNSSSLTLPLKNNFAAGDVISMSVAEQDYHPFAIGMDSQTWNEAGTDSETVTFYAHYPELTDEAATTRSLSSRYREIKGGLEYLFGTAQANKGSKNVALAFKRMTTPVVLLDENNQPYEGRAIVKLFLKNKGVQDLFSGKIEADPNAKPEYIDIRKVSEGILTNLIPQIIKAGEKIGTVILEDGKEEPIIAEEDITIEAGTPVAVKMYARRGIIDERTPLFR</sequence>
<name>A0A139KRX3_BACOV</name>